<gene>
    <name evidence="1" type="ORF">ABIC98_004085</name>
</gene>
<protein>
    <submittedName>
        <fullName evidence="1">3-oxoacyl-[acyl-carrier protein] reductase</fullName>
        <ecNumber evidence="1">1.1.1.100</ecNumber>
    </submittedName>
</protein>
<comment type="caution">
    <text evidence="1">The sequence shown here is derived from an EMBL/GenBank/DDBJ whole genome shotgun (WGS) entry which is preliminary data.</text>
</comment>
<dbReference type="EC" id="1.1.1.100" evidence="1"/>
<sequence>MSISEQLQVSTPVMGLDSPIAVVTGGRGSIGRAVGDLFLGRGLRVASADRQPAVQESASSDNDLQVHYEAGDKNGAQKLLESLPAGATIQHLVLAAGIYPESDFAGISEDAWQECLDINLTAVYRMIRAALPRLTADASIVLVSSIAGLRGSKGHAHYATSKAGLLGLMRSVMWELGDQRRINTVSPGIIENPMTQSLREGAGGTILSSTPLGRYGTPEEVAAVIDFLCSPSASFIHGENVSVNGGFYVN</sequence>
<proteinExistence type="predicted"/>
<evidence type="ECO:0000313" key="1">
    <source>
        <dbReference type="EMBL" id="MET3774409.1"/>
    </source>
</evidence>
<dbReference type="EMBL" id="JBEPNJ010000032">
    <property type="protein sequence ID" value="MET3774409.1"/>
    <property type="molecule type" value="Genomic_DNA"/>
</dbReference>
<organism evidence="1 2">
    <name type="scientific">Arthrobacter nitrophenolicus</name>
    <dbReference type="NCBI Taxonomy" id="683150"/>
    <lineage>
        <taxon>Bacteria</taxon>
        <taxon>Bacillati</taxon>
        <taxon>Actinomycetota</taxon>
        <taxon>Actinomycetes</taxon>
        <taxon>Micrococcales</taxon>
        <taxon>Micrococcaceae</taxon>
        <taxon>Arthrobacter</taxon>
    </lineage>
</organism>
<evidence type="ECO:0000313" key="2">
    <source>
        <dbReference type="Proteomes" id="UP001549207"/>
    </source>
</evidence>
<reference evidence="1" key="1">
    <citation type="submission" date="2024-06" db="EMBL/GenBank/DDBJ databases">
        <title>Genomic Encyclopedia of Type Strains, Phase IV (KMG-IV): sequencing the most valuable type-strain genomes for metagenomic binning, comparative biology and taxonomic classification.</title>
        <authorList>
            <person name="Goeker M."/>
        </authorList>
    </citation>
    <scope>NUCLEOTIDE SEQUENCE</scope>
    <source>
        <strain evidence="1">SJCon</strain>
    </source>
</reference>
<keyword evidence="2" id="KW-1185">Reference proteome</keyword>
<keyword evidence="1" id="KW-0560">Oxidoreductase</keyword>
<accession>A0ACC6TL65</accession>
<name>A0ACC6TL65_9MICC</name>
<dbReference type="Proteomes" id="UP001549207">
    <property type="component" value="Unassembled WGS sequence"/>
</dbReference>